<keyword evidence="5" id="KW-1185">Reference proteome</keyword>
<evidence type="ECO:0000256" key="1">
    <source>
        <dbReference type="ARBA" id="ARBA00022574"/>
    </source>
</evidence>
<evidence type="ECO:0000256" key="2">
    <source>
        <dbReference type="ARBA" id="ARBA00022737"/>
    </source>
</evidence>
<comment type="caution">
    <text evidence="4">The sequence shown here is derived from an EMBL/GenBank/DDBJ whole genome shotgun (WGS) entry which is preliminary data.</text>
</comment>
<keyword evidence="1" id="KW-0853">WD repeat</keyword>
<proteinExistence type="predicted"/>
<evidence type="ECO:0000313" key="5">
    <source>
        <dbReference type="Proteomes" id="UP001159363"/>
    </source>
</evidence>
<evidence type="ECO:0000313" key="4">
    <source>
        <dbReference type="EMBL" id="KAJ8896738.1"/>
    </source>
</evidence>
<evidence type="ECO:0000256" key="3">
    <source>
        <dbReference type="SAM" id="MobiDB-lite"/>
    </source>
</evidence>
<organism evidence="4 5">
    <name type="scientific">Dryococelus australis</name>
    <dbReference type="NCBI Taxonomy" id="614101"/>
    <lineage>
        <taxon>Eukaryota</taxon>
        <taxon>Metazoa</taxon>
        <taxon>Ecdysozoa</taxon>
        <taxon>Arthropoda</taxon>
        <taxon>Hexapoda</taxon>
        <taxon>Insecta</taxon>
        <taxon>Pterygota</taxon>
        <taxon>Neoptera</taxon>
        <taxon>Polyneoptera</taxon>
        <taxon>Phasmatodea</taxon>
        <taxon>Verophasmatodea</taxon>
        <taxon>Anareolatae</taxon>
        <taxon>Phasmatidae</taxon>
        <taxon>Eurycanthinae</taxon>
        <taxon>Dryococelus</taxon>
    </lineage>
</organism>
<dbReference type="Pfam" id="PF21032">
    <property type="entry name" value="PROPPIN"/>
    <property type="match status" value="1"/>
</dbReference>
<name>A0ABQ9ILR9_9NEOP</name>
<dbReference type="Proteomes" id="UP001159363">
    <property type="component" value="Chromosome 1"/>
</dbReference>
<keyword evidence="2" id="KW-0677">Repeat</keyword>
<accession>A0ABQ9ILR9</accession>
<reference evidence="4 5" key="1">
    <citation type="submission" date="2023-02" db="EMBL/GenBank/DDBJ databases">
        <title>LHISI_Scaffold_Assembly.</title>
        <authorList>
            <person name="Stuart O.P."/>
            <person name="Cleave R."/>
            <person name="Magrath M.J.L."/>
            <person name="Mikheyev A.S."/>
        </authorList>
    </citation>
    <scope>NUCLEOTIDE SEQUENCE [LARGE SCALE GENOMIC DNA]</scope>
    <source>
        <strain evidence="4">Daus_M_001</strain>
        <tissue evidence="4">Leg muscle</tissue>
    </source>
</reference>
<sequence length="463" mass="52927">MAGENNFKQIPEWSNITGCLCAIPVFSGTRVCKVEYAHSGDTFHFICLSLEEADRDLDRLEYRCAYYHERQEKCDYPSYEEANKLWQKYGCFIVMWEQLQERLLEYFTGWKVLSMVVWGKNFTLNPRDRQKRWSFSFATALPHSKELTQEQNKIGRRDNHPTPVTRDTVSLFKGTRAATSQRLSLESKNQRTGRFSKAECAGLQENRICHTPFNSRKRHKGTGCHPSNTFIEIAVLTKTKRTQSTRCCHNEALGTSPGEHLLDNPLHRPGDWEWVAEAVKVLTADDIRHNSLLLARETQQNYIYCISSGAVAGSSCLCFSSRELGIVARVRGRRRASIAEFLSAIEGQRGSLTEDRWCCVADTEDICIVERLFSSSLVAVVSLMSPRKLKVCHFKKGTEICNYSYSNTILAVKLNRAGSGFESRPDRGSYWHKISHKCVGWVLKCRTRGIKFRSSYHRSGWGS</sequence>
<feature type="compositionally biased region" description="Basic and acidic residues" evidence="3">
    <location>
        <begin position="148"/>
        <end position="160"/>
    </location>
</feature>
<feature type="region of interest" description="Disordered" evidence="3">
    <location>
        <begin position="148"/>
        <end position="167"/>
    </location>
</feature>
<dbReference type="InterPro" id="IPR048720">
    <property type="entry name" value="PROPPIN"/>
</dbReference>
<dbReference type="EMBL" id="JARBHB010000001">
    <property type="protein sequence ID" value="KAJ8896738.1"/>
    <property type="molecule type" value="Genomic_DNA"/>
</dbReference>
<gene>
    <name evidence="4" type="ORF">PR048_002083</name>
</gene>
<protein>
    <submittedName>
        <fullName evidence="4">Uncharacterized protein</fullName>
    </submittedName>
</protein>